<evidence type="ECO:0000313" key="1">
    <source>
        <dbReference type="EMBL" id="GFR03103.1"/>
    </source>
</evidence>
<proteinExistence type="predicted"/>
<comment type="caution">
    <text evidence="1">The sequence shown here is derived from an EMBL/GenBank/DDBJ whole genome shotgun (WGS) entry which is preliminary data.</text>
</comment>
<gene>
    <name evidence="1" type="ORF">TNCT_613891</name>
</gene>
<sequence>MSKSFLRLILDHAFFGENYIGVYQHLLKLFRFSSESQSHTTLSMTKTKFLLPKQFETDNINNWKSSCVKMDRISRMSLVTSTFFHEEKVQLKTLNASEYIKKAVCVQLHALMRIQKRRNTVGFKTAMNHFPHVSFSQIINDFPL</sequence>
<reference evidence="1" key="1">
    <citation type="submission" date="2020-07" db="EMBL/GenBank/DDBJ databases">
        <title>Multicomponent nature underlies the extraordinary mechanical properties of spider dragline silk.</title>
        <authorList>
            <person name="Kono N."/>
            <person name="Nakamura H."/>
            <person name="Mori M."/>
            <person name="Yoshida Y."/>
            <person name="Ohtoshi R."/>
            <person name="Malay A.D."/>
            <person name="Moran D.A.P."/>
            <person name="Tomita M."/>
            <person name="Numata K."/>
            <person name="Arakawa K."/>
        </authorList>
    </citation>
    <scope>NUCLEOTIDE SEQUENCE</scope>
</reference>
<dbReference type="AlphaFoldDB" id="A0A8X6GFQ7"/>
<organism evidence="1 2">
    <name type="scientific">Trichonephila clavata</name>
    <name type="common">Joro spider</name>
    <name type="synonym">Nephila clavata</name>
    <dbReference type="NCBI Taxonomy" id="2740835"/>
    <lineage>
        <taxon>Eukaryota</taxon>
        <taxon>Metazoa</taxon>
        <taxon>Ecdysozoa</taxon>
        <taxon>Arthropoda</taxon>
        <taxon>Chelicerata</taxon>
        <taxon>Arachnida</taxon>
        <taxon>Araneae</taxon>
        <taxon>Araneomorphae</taxon>
        <taxon>Entelegynae</taxon>
        <taxon>Araneoidea</taxon>
        <taxon>Nephilidae</taxon>
        <taxon>Trichonephila</taxon>
    </lineage>
</organism>
<evidence type="ECO:0000313" key="2">
    <source>
        <dbReference type="Proteomes" id="UP000887116"/>
    </source>
</evidence>
<accession>A0A8X6GFQ7</accession>
<name>A0A8X6GFQ7_TRICU</name>
<protein>
    <submittedName>
        <fullName evidence="1">Uncharacterized protein</fullName>
    </submittedName>
</protein>
<dbReference type="EMBL" id="BMAO01005681">
    <property type="protein sequence ID" value="GFR03103.1"/>
    <property type="molecule type" value="Genomic_DNA"/>
</dbReference>
<keyword evidence="2" id="KW-1185">Reference proteome</keyword>
<dbReference type="Proteomes" id="UP000887116">
    <property type="component" value="Unassembled WGS sequence"/>
</dbReference>